<dbReference type="Proteomes" id="UP001237642">
    <property type="component" value="Unassembled WGS sequence"/>
</dbReference>
<dbReference type="EMBL" id="JAUIZM010000003">
    <property type="protein sequence ID" value="KAK1392910.1"/>
    <property type="molecule type" value="Genomic_DNA"/>
</dbReference>
<organism evidence="2 3">
    <name type="scientific">Heracleum sosnowskyi</name>
    <dbReference type="NCBI Taxonomy" id="360622"/>
    <lineage>
        <taxon>Eukaryota</taxon>
        <taxon>Viridiplantae</taxon>
        <taxon>Streptophyta</taxon>
        <taxon>Embryophyta</taxon>
        <taxon>Tracheophyta</taxon>
        <taxon>Spermatophyta</taxon>
        <taxon>Magnoliopsida</taxon>
        <taxon>eudicotyledons</taxon>
        <taxon>Gunneridae</taxon>
        <taxon>Pentapetalae</taxon>
        <taxon>asterids</taxon>
        <taxon>campanulids</taxon>
        <taxon>Apiales</taxon>
        <taxon>Apiaceae</taxon>
        <taxon>Apioideae</taxon>
        <taxon>apioid superclade</taxon>
        <taxon>Tordylieae</taxon>
        <taxon>Tordyliinae</taxon>
        <taxon>Heracleum</taxon>
    </lineage>
</organism>
<name>A0AAD8MWY6_9APIA</name>
<reference evidence="2" key="2">
    <citation type="submission" date="2023-05" db="EMBL/GenBank/DDBJ databases">
        <authorList>
            <person name="Schelkunov M.I."/>
        </authorList>
    </citation>
    <scope>NUCLEOTIDE SEQUENCE</scope>
    <source>
        <strain evidence="2">Hsosn_3</strain>
        <tissue evidence="2">Leaf</tissue>
    </source>
</reference>
<comment type="caution">
    <text evidence="2">The sequence shown here is derived from an EMBL/GenBank/DDBJ whole genome shotgun (WGS) entry which is preliminary data.</text>
</comment>
<reference evidence="2" key="1">
    <citation type="submission" date="2023-02" db="EMBL/GenBank/DDBJ databases">
        <title>Genome of toxic invasive species Heracleum sosnowskyi carries increased number of genes despite the absence of recent whole-genome duplications.</title>
        <authorList>
            <person name="Schelkunov M."/>
            <person name="Shtratnikova V."/>
            <person name="Makarenko M."/>
            <person name="Klepikova A."/>
            <person name="Omelchenko D."/>
            <person name="Novikova G."/>
            <person name="Obukhova E."/>
            <person name="Bogdanov V."/>
            <person name="Penin A."/>
            <person name="Logacheva M."/>
        </authorList>
    </citation>
    <scope>NUCLEOTIDE SEQUENCE</scope>
    <source>
        <strain evidence="2">Hsosn_3</strain>
        <tissue evidence="2">Leaf</tissue>
    </source>
</reference>
<evidence type="ECO:0000313" key="2">
    <source>
        <dbReference type="EMBL" id="KAK1392910.1"/>
    </source>
</evidence>
<keyword evidence="3" id="KW-1185">Reference proteome</keyword>
<feature type="domain" description="Myb/SANT-like" evidence="1">
    <location>
        <begin position="53"/>
        <end position="105"/>
    </location>
</feature>
<dbReference type="PANTHER" id="PTHR46250:SF17">
    <property type="entry name" value="MYB_SANT-LIKE DOMAIN-CONTAINING PROTEIN"/>
    <property type="match status" value="1"/>
</dbReference>
<accession>A0AAD8MWY6</accession>
<protein>
    <recommendedName>
        <fullName evidence="1">Myb/SANT-like domain-containing protein</fullName>
    </recommendedName>
</protein>
<dbReference type="Pfam" id="PF12776">
    <property type="entry name" value="Myb_DNA-bind_3"/>
    <property type="match status" value="1"/>
</dbReference>
<dbReference type="InterPro" id="IPR024752">
    <property type="entry name" value="Myb/SANT-like_dom"/>
</dbReference>
<dbReference type="AlphaFoldDB" id="A0AAD8MWY6"/>
<dbReference type="PANTHER" id="PTHR46250">
    <property type="entry name" value="MYB/SANT-LIKE DNA-BINDING DOMAIN PROTEIN-RELATED"/>
    <property type="match status" value="1"/>
</dbReference>
<sequence>MNCDPCELDFDKEGGTNMEHDGVKDNITSIGTTPEWTSFRDNLAETIFNEWRGIKGRPHIESRMKTWKKDFTAVYDIRYESNNSGFGWNSKEHVVTTPKDVWVQYLKGCVNAMVFACSNLNNFSKETVYRIANQFEASTKLLIAAEEDMMSKKSS</sequence>
<evidence type="ECO:0000259" key="1">
    <source>
        <dbReference type="Pfam" id="PF12776"/>
    </source>
</evidence>
<gene>
    <name evidence="2" type="ORF">POM88_011966</name>
</gene>
<evidence type="ECO:0000313" key="3">
    <source>
        <dbReference type="Proteomes" id="UP001237642"/>
    </source>
</evidence>
<proteinExistence type="predicted"/>